<dbReference type="SUPFAM" id="SSF52833">
    <property type="entry name" value="Thioredoxin-like"/>
    <property type="match status" value="1"/>
</dbReference>
<dbReference type="PANTHER" id="PTHR14684">
    <property type="entry name" value="THIOREDOXIN DOMAIN-CONTAINING PROTEIN 15"/>
    <property type="match status" value="1"/>
</dbReference>
<protein>
    <submittedName>
        <fullName evidence="5">Thioredoxin domain-containing protein</fullName>
    </submittedName>
</protein>
<name>A0A0N4U9U0_DRAME</name>
<dbReference type="InterPro" id="IPR042418">
    <property type="entry name" value="TXNDC15"/>
</dbReference>
<dbReference type="EMBL" id="UYYG01001163">
    <property type="protein sequence ID" value="VDN57905.1"/>
    <property type="molecule type" value="Genomic_DNA"/>
</dbReference>
<evidence type="ECO:0000313" key="5">
    <source>
        <dbReference type="WBParaSite" id="DME_0000387301-mRNA-1"/>
    </source>
</evidence>
<dbReference type="GO" id="GO:0060271">
    <property type="term" value="P:cilium assembly"/>
    <property type="evidence" value="ECO:0007669"/>
    <property type="project" value="TreeGrafter"/>
</dbReference>
<keyword evidence="1" id="KW-0732">Signal</keyword>
<evidence type="ECO:0000313" key="2">
    <source>
        <dbReference type="EMBL" id="VDN57905.1"/>
    </source>
</evidence>
<dbReference type="OrthoDB" id="1899781at2759"/>
<feature type="chain" id="PRO_5041039171" evidence="1">
    <location>
        <begin position="22"/>
        <end position="241"/>
    </location>
</feature>
<reference evidence="5" key="1">
    <citation type="submission" date="2016-04" db="UniProtKB">
        <authorList>
            <consortium name="WormBaseParasite"/>
        </authorList>
    </citation>
    <scope>IDENTIFICATION</scope>
</reference>
<accession>A0A0N4U9U0</accession>
<reference evidence="2 4" key="2">
    <citation type="submission" date="2018-11" db="EMBL/GenBank/DDBJ databases">
        <authorList>
            <consortium name="Pathogen Informatics"/>
        </authorList>
    </citation>
    <scope>NUCLEOTIDE SEQUENCE [LARGE SCALE GENOMIC DNA]</scope>
</reference>
<evidence type="ECO:0000313" key="4">
    <source>
        <dbReference type="Proteomes" id="UP000274756"/>
    </source>
</evidence>
<dbReference type="STRING" id="318479.A0A0N4U9U0"/>
<dbReference type="WBParaSite" id="DME_0000387301-mRNA-1">
    <property type="protein sequence ID" value="DME_0000387301-mRNA-1"/>
    <property type="gene ID" value="DME_0000387301"/>
</dbReference>
<gene>
    <name evidence="2" type="ORF">DME_LOCUS7878</name>
</gene>
<dbReference type="PANTHER" id="PTHR14684:SF2">
    <property type="entry name" value="THIOREDOXIN DOMAIN-CONTAINING PROTEIN 15"/>
    <property type="match status" value="1"/>
</dbReference>
<dbReference type="GO" id="GO:0005929">
    <property type="term" value="C:cilium"/>
    <property type="evidence" value="ECO:0007669"/>
    <property type="project" value="TreeGrafter"/>
</dbReference>
<feature type="signal peptide" evidence="1">
    <location>
        <begin position="1"/>
        <end position="21"/>
    </location>
</feature>
<dbReference type="Proteomes" id="UP000038040">
    <property type="component" value="Unplaced"/>
</dbReference>
<organism evidence="3 5">
    <name type="scientific">Dracunculus medinensis</name>
    <name type="common">Guinea worm</name>
    <dbReference type="NCBI Taxonomy" id="318479"/>
    <lineage>
        <taxon>Eukaryota</taxon>
        <taxon>Metazoa</taxon>
        <taxon>Ecdysozoa</taxon>
        <taxon>Nematoda</taxon>
        <taxon>Chromadorea</taxon>
        <taxon>Rhabditida</taxon>
        <taxon>Spirurina</taxon>
        <taxon>Dracunculoidea</taxon>
        <taxon>Dracunculidae</taxon>
        <taxon>Dracunculus</taxon>
    </lineage>
</organism>
<keyword evidence="4" id="KW-1185">Reference proteome</keyword>
<evidence type="ECO:0000256" key="1">
    <source>
        <dbReference type="SAM" id="SignalP"/>
    </source>
</evidence>
<proteinExistence type="predicted"/>
<sequence>MWLKLFASLGLYIWCYEICESDANVATADNDEMKRYDERVLKNSCTYPQKAFDILIKKMCPIAEPFCIIDKPFDSLSQMHFRCATALHRENNRVLVLNSSELLSIIADDAEEMGLPRCMLTAFISPECIFTARMAQYFNVLPLLFPQLRIVAIDATIFSKFFRLNSRYGISGTPTIILWVDGVALARMDEAPFSVKAFKDFIQRWTDLEYASNFRLDVNSIPGPLSSKLDLYWIIMNAFVV</sequence>
<dbReference type="Gene3D" id="3.40.30.10">
    <property type="entry name" value="Glutaredoxin"/>
    <property type="match status" value="1"/>
</dbReference>
<evidence type="ECO:0000313" key="3">
    <source>
        <dbReference type="Proteomes" id="UP000038040"/>
    </source>
</evidence>
<dbReference type="InterPro" id="IPR036249">
    <property type="entry name" value="Thioredoxin-like_sf"/>
</dbReference>
<dbReference type="Proteomes" id="UP000274756">
    <property type="component" value="Unassembled WGS sequence"/>
</dbReference>
<dbReference type="AlphaFoldDB" id="A0A0N4U9U0"/>